<evidence type="ECO:0000259" key="4">
    <source>
        <dbReference type="Pfam" id="PF01926"/>
    </source>
</evidence>
<dbReference type="Pfam" id="PF01926">
    <property type="entry name" value="MMR_HSR1"/>
    <property type="match status" value="1"/>
</dbReference>
<gene>
    <name evidence="5" type="primary">DGP3</name>
    <name evidence="5" type="ORF">SNAT2548_LOCUS31634</name>
</gene>
<dbReference type="InterPro" id="IPR006073">
    <property type="entry name" value="GTP-bd"/>
</dbReference>
<evidence type="ECO:0000313" key="5">
    <source>
        <dbReference type="EMBL" id="CAE7560930.1"/>
    </source>
</evidence>
<comment type="caution">
    <text evidence="5">The sequence shown here is derived from an EMBL/GenBank/DDBJ whole genome shotgun (WGS) entry which is preliminary data.</text>
</comment>
<dbReference type="CDD" id="cd01856">
    <property type="entry name" value="YlqF"/>
    <property type="match status" value="1"/>
</dbReference>
<name>A0A812U3A5_9DINO</name>
<dbReference type="PANTHER" id="PTHR45782">
    <property type="entry name" value="MITOCHONDRIAL RIBOSOME-ASSOCIATED GTPASE 1"/>
    <property type="match status" value="1"/>
</dbReference>
<keyword evidence="2" id="KW-0342">GTP-binding</keyword>
<dbReference type="Gene3D" id="3.40.50.300">
    <property type="entry name" value="P-loop containing nucleotide triphosphate hydrolases"/>
    <property type="match status" value="1"/>
</dbReference>
<reference evidence="5" key="1">
    <citation type="submission" date="2021-02" db="EMBL/GenBank/DDBJ databases">
        <authorList>
            <person name="Dougan E. K."/>
            <person name="Rhodes N."/>
            <person name="Thang M."/>
            <person name="Chan C."/>
        </authorList>
    </citation>
    <scope>NUCLEOTIDE SEQUENCE</scope>
</reference>
<evidence type="ECO:0000313" key="6">
    <source>
        <dbReference type="Proteomes" id="UP000604046"/>
    </source>
</evidence>
<dbReference type="Proteomes" id="UP000604046">
    <property type="component" value="Unassembled WGS sequence"/>
</dbReference>
<sequence length="568" mass="65191">MALIPSYRGSPLVHRAWRPPLRHEAFFEPQIGSSEPQRSWSSTSFALWCGCLCFAARKRSSPNVARPSQAVGKEVAKDPRPGEGWGGVIRTSRDQYGGLTKAYRMPLPADVDDFHIPPFSVLMKMVNNRSPEEALKHMKEKEPWRLKRQLGIYSPTPQYQPLQYIEDKPFWQSSKFVKRKMKKYYEAQLIKRMEQDGINLRYLPSPKDRLELAGTQLLGGINGFKVEKNSWKKLASMSAEEILEAASDQRYLRLSAASKDIPIDWRPGYQTTAIRDLQLQHMKRVDVVIEVRDARIPWTTTHPDVPGWARPRPRVIVLTKADLVPRAALEETIRYINESDRDRGVPVIPVDALLGTFGIEELRTELLKAGAYVNRRRKRKGINPRAIRTMMIGFPNVGKSSIINRLTGRKVAARNGRPGLTKRLTWHKIGGFRNTELEFLDSPGFIPVGFGRRYTKEQQELLCMCRIFGEKHVDRQQTGYDLVTRLGKLWKESPHMIEKTVWRETERIYGVDLQKAIRHEGPLLPNFVPVMNPDPFLGKMINDFNRGRWGRIQLEAAPRAPVSLQEFG</sequence>
<dbReference type="GO" id="GO:0003924">
    <property type="term" value="F:GTPase activity"/>
    <property type="evidence" value="ECO:0007669"/>
    <property type="project" value="TreeGrafter"/>
</dbReference>
<organism evidence="5 6">
    <name type="scientific">Symbiodinium natans</name>
    <dbReference type="NCBI Taxonomy" id="878477"/>
    <lineage>
        <taxon>Eukaryota</taxon>
        <taxon>Sar</taxon>
        <taxon>Alveolata</taxon>
        <taxon>Dinophyceae</taxon>
        <taxon>Suessiales</taxon>
        <taxon>Symbiodiniaceae</taxon>
        <taxon>Symbiodinium</taxon>
    </lineage>
</organism>
<evidence type="ECO:0000256" key="1">
    <source>
        <dbReference type="ARBA" id="ARBA00022741"/>
    </source>
</evidence>
<proteinExistence type="predicted"/>
<dbReference type="SUPFAM" id="SSF52540">
    <property type="entry name" value="P-loop containing nucleoside triphosphate hydrolases"/>
    <property type="match status" value="1"/>
</dbReference>
<accession>A0A812U3A5</accession>
<dbReference type="AlphaFoldDB" id="A0A812U3A5"/>
<keyword evidence="1" id="KW-0547">Nucleotide-binding</keyword>
<dbReference type="PANTHER" id="PTHR45782:SF5">
    <property type="entry name" value="DAR GTPASE 3, CHLOROPLASTIC"/>
    <property type="match status" value="1"/>
</dbReference>
<dbReference type="GO" id="GO:0005739">
    <property type="term" value="C:mitochondrion"/>
    <property type="evidence" value="ECO:0007669"/>
    <property type="project" value="TreeGrafter"/>
</dbReference>
<dbReference type="GO" id="GO:0005525">
    <property type="term" value="F:GTP binding"/>
    <property type="evidence" value="ECO:0007669"/>
    <property type="project" value="UniProtKB-KW"/>
</dbReference>
<keyword evidence="6" id="KW-1185">Reference proteome</keyword>
<dbReference type="InterPro" id="IPR027417">
    <property type="entry name" value="P-loop_NTPase"/>
</dbReference>
<dbReference type="GO" id="GO:0032543">
    <property type="term" value="P:mitochondrial translation"/>
    <property type="evidence" value="ECO:0007669"/>
    <property type="project" value="TreeGrafter"/>
</dbReference>
<dbReference type="OrthoDB" id="269151at2759"/>
<dbReference type="EMBL" id="CAJNDS010002668">
    <property type="protein sequence ID" value="CAE7560930.1"/>
    <property type="molecule type" value="Genomic_DNA"/>
</dbReference>
<evidence type="ECO:0000256" key="3">
    <source>
        <dbReference type="SAM" id="MobiDB-lite"/>
    </source>
</evidence>
<protein>
    <submittedName>
        <fullName evidence="5">DGP3 protein</fullName>
    </submittedName>
</protein>
<feature type="domain" description="G" evidence="4">
    <location>
        <begin position="389"/>
        <end position="461"/>
    </location>
</feature>
<feature type="region of interest" description="Disordered" evidence="3">
    <location>
        <begin position="63"/>
        <end position="87"/>
    </location>
</feature>
<evidence type="ECO:0000256" key="2">
    <source>
        <dbReference type="ARBA" id="ARBA00023134"/>
    </source>
</evidence>